<feature type="compositionally biased region" description="Basic and acidic residues" evidence="4">
    <location>
        <begin position="890"/>
        <end position="921"/>
    </location>
</feature>
<evidence type="ECO:0000313" key="5">
    <source>
        <dbReference type="EMBL" id="CAH2047593.1"/>
    </source>
</evidence>
<keyword evidence="3" id="KW-0539">Nucleus</keyword>
<name>A0ABN8I7H5_9NEOP</name>
<feature type="region of interest" description="Disordered" evidence="4">
    <location>
        <begin position="879"/>
        <end position="929"/>
    </location>
</feature>
<reference evidence="5" key="1">
    <citation type="submission" date="2022-03" db="EMBL/GenBank/DDBJ databases">
        <authorList>
            <person name="Martin H S."/>
        </authorList>
    </citation>
    <scope>NUCLEOTIDE SEQUENCE</scope>
</reference>
<evidence type="ECO:0000256" key="3">
    <source>
        <dbReference type="ARBA" id="ARBA00023242"/>
    </source>
</evidence>
<sequence>MALFPAYASKVAAESNENDEQVRWDVNMQTVQETNDAMEAQLLASDTEDESDTSVHVVPKPDVTYDKAANEDFYVDCKMDCGNLRVSTLYYPGRPQYECGGSRLGVGGRGGAERGPRRRYFRRRVPDEPEAAAVAERAASYRRLLEETPRDVALWERYIDFMERCGTEQEAVDAAELAVERAGHSRRLRARLYDALRRSLSTQPYAERLRKSLTTERDMDVRLELWIELMNVLGSAPDASTRAVTTVAGAALADMRPLPSAYPDLLYHFGLFIRAGGLWEQLVQLIELVAAMNFPPAPFPPPVDREQRRRCEQRLRDIEDQAIASGLPLSAVWVRVERARAATRWRPATDEEEDEGDPQRRPLPHDVAELLQPVADPHQLFRLSVRMLMLAKVPLLCGAGWGAPGALGFSGECAEGLLPLAAEARLLPPAHPAHARPAPARLLLAHFLDPPHYFADDQGYLSWVGALWEACWSWAGGARREALLCWRLRWLRALALAGADEVEARRVRGEARALLKRAAGGAPLPFAEWARLEGALGGAPHRALRGAKHALRAALADEGAPHCHLLYIARVVCEVDEAGGDGGVGQAGGSALVAAVLRRADRLDAPPQPADLQLALQRCEEECEALEREFEGVGPGGAGGAGDEEWALLPSRAEWGAVRALLAAPRRRAQLLARLLERPYVGDEAEAARYWEQSGTVLARASRSSAVAGALARHCAHSPYLAVAGAGAPLWGRPGLRGAGGGGGGAPPPASCGGAMLALCGVLPQLLRALESDWAPEESDALARAARRVLGAAGGVWAGGALGGAVRLEAEGRAARPRLPHALYAALAAAPHHKWLHVRGAAWCGGEAAALADMLLDKLLRLHALPHELLPLELPPATAAAGAVQQQPDRGGEKQPDASPERPDRTEQMQQDPEERSDHGSEQPAQPME</sequence>
<feature type="non-terminal residue" evidence="5">
    <location>
        <position position="1"/>
    </location>
</feature>
<comment type="similarity">
    <text evidence="2">Belongs to the NRDE2 family.</text>
</comment>
<dbReference type="PANTHER" id="PTHR13471">
    <property type="entry name" value="TETRATRICOPEPTIDE-LIKE HELICAL"/>
    <property type="match status" value="1"/>
</dbReference>
<gene>
    <name evidence="5" type="ORF">IPOD504_LOCUS5848</name>
</gene>
<proteinExistence type="inferred from homology"/>
<evidence type="ECO:0000256" key="1">
    <source>
        <dbReference type="ARBA" id="ARBA00004123"/>
    </source>
</evidence>
<organism evidence="5 6">
    <name type="scientific">Iphiclides podalirius</name>
    <name type="common">scarce swallowtail</name>
    <dbReference type="NCBI Taxonomy" id="110791"/>
    <lineage>
        <taxon>Eukaryota</taxon>
        <taxon>Metazoa</taxon>
        <taxon>Ecdysozoa</taxon>
        <taxon>Arthropoda</taxon>
        <taxon>Hexapoda</taxon>
        <taxon>Insecta</taxon>
        <taxon>Pterygota</taxon>
        <taxon>Neoptera</taxon>
        <taxon>Endopterygota</taxon>
        <taxon>Lepidoptera</taxon>
        <taxon>Glossata</taxon>
        <taxon>Ditrysia</taxon>
        <taxon>Papilionoidea</taxon>
        <taxon>Papilionidae</taxon>
        <taxon>Papilioninae</taxon>
        <taxon>Iphiclides</taxon>
    </lineage>
</organism>
<dbReference type="EMBL" id="OW152829">
    <property type="protein sequence ID" value="CAH2047593.1"/>
    <property type="molecule type" value="Genomic_DNA"/>
</dbReference>
<protein>
    <submittedName>
        <fullName evidence="5">Uncharacterized protein</fullName>
    </submittedName>
</protein>
<dbReference type="Proteomes" id="UP000837857">
    <property type="component" value="Chromosome 17"/>
</dbReference>
<dbReference type="PANTHER" id="PTHR13471:SF0">
    <property type="entry name" value="NUCLEAR EXOSOME REGULATOR NRDE2"/>
    <property type="match status" value="1"/>
</dbReference>
<accession>A0ABN8I7H5</accession>
<comment type="subcellular location">
    <subcellularLocation>
        <location evidence="1">Nucleus</location>
    </subcellularLocation>
</comment>
<evidence type="ECO:0000256" key="4">
    <source>
        <dbReference type="SAM" id="MobiDB-lite"/>
    </source>
</evidence>
<dbReference type="InterPro" id="IPR013633">
    <property type="entry name" value="NRDE-2"/>
</dbReference>
<evidence type="ECO:0000313" key="6">
    <source>
        <dbReference type="Proteomes" id="UP000837857"/>
    </source>
</evidence>
<evidence type="ECO:0000256" key="2">
    <source>
        <dbReference type="ARBA" id="ARBA00009265"/>
    </source>
</evidence>
<keyword evidence="6" id="KW-1185">Reference proteome</keyword>
<feature type="region of interest" description="Disordered" evidence="4">
    <location>
        <begin position="344"/>
        <end position="363"/>
    </location>
</feature>